<dbReference type="CDD" id="cd06464">
    <property type="entry name" value="ACD_sHsps-like"/>
    <property type="match status" value="1"/>
</dbReference>
<dbReference type="OrthoDB" id="5242916at2"/>
<name>C7M0Z4_ACIFD</name>
<dbReference type="eggNOG" id="COG0071">
    <property type="taxonomic scope" value="Bacteria"/>
</dbReference>
<evidence type="ECO:0000256" key="1">
    <source>
        <dbReference type="PROSITE-ProRule" id="PRU00285"/>
    </source>
</evidence>
<evidence type="ECO:0000313" key="4">
    <source>
        <dbReference type="EMBL" id="ACU54652.1"/>
    </source>
</evidence>
<dbReference type="KEGG" id="afo:Afer_1736"/>
<dbReference type="PROSITE" id="PS01031">
    <property type="entry name" value="SHSP"/>
    <property type="match status" value="1"/>
</dbReference>
<keyword evidence="5" id="KW-1185">Reference proteome</keyword>
<dbReference type="Proteomes" id="UP000000771">
    <property type="component" value="Chromosome"/>
</dbReference>
<evidence type="ECO:0000256" key="2">
    <source>
        <dbReference type="RuleBase" id="RU003616"/>
    </source>
</evidence>
<dbReference type="InterPro" id="IPR031107">
    <property type="entry name" value="Small_HSP"/>
</dbReference>
<protein>
    <submittedName>
        <fullName evidence="4">Heat shock protein Hsp20</fullName>
    </submittedName>
</protein>
<dbReference type="HOGENOM" id="CLU_046737_9_0_11"/>
<dbReference type="AlphaFoldDB" id="C7M0Z4"/>
<dbReference type="PANTHER" id="PTHR11527">
    <property type="entry name" value="HEAT-SHOCK PROTEIN 20 FAMILY MEMBER"/>
    <property type="match status" value="1"/>
</dbReference>
<dbReference type="InterPro" id="IPR008978">
    <property type="entry name" value="HSP20-like_chaperone"/>
</dbReference>
<gene>
    <name evidence="4" type="ordered locus">Afer_1736</name>
</gene>
<dbReference type="Pfam" id="PF00011">
    <property type="entry name" value="HSP20"/>
    <property type="match status" value="1"/>
</dbReference>
<dbReference type="STRING" id="525909.Afer_1736"/>
<proteinExistence type="inferred from homology"/>
<organism evidence="4 5">
    <name type="scientific">Acidimicrobium ferrooxidans (strain DSM 10331 / JCM 15462 / NBRC 103882 / ICP)</name>
    <dbReference type="NCBI Taxonomy" id="525909"/>
    <lineage>
        <taxon>Bacteria</taxon>
        <taxon>Bacillati</taxon>
        <taxon>Actinomycetota</taxon>
        <taxon>Acidimicrobiia</taxon>
        <taxon>Acidimicrobiales</taxon>
        <taxon>Acidimicrobiaceae</taxon>
        <taxon>Acidimicrobium</taxon>
    </lineage>
</organism>
<reference evidence="4 5" key="1">
    <citation type="journal article" date="2009" name="Stand. Genomic Sci.">
        <title>Complete genome sequence of Acidimicrobium ferrooxidans type strain (ICP).</title>
        <authorList>
            <person name="Clum A."/>
            <person name="Nolan M."/>
            <person name="Lang E."/>
            <person name="Glavina Del Rio T."/>
            <person name="Tice H."/>
            <person name="Copeland A."/>
            <person name="Cheng J.F."/>
            <person name="Lucas S."/>
            <person name="Chen F."/>
            <person name="Bruce D."/>
            <person name="Goodwin L."/>
            <person name="Pitluck S."/>
            <person name="Ivanova N."/>
            <person name="Mavrommatis K."/>
            <person name="Mikhailova N."/>
            <person name="Pati A."/>
            <person name="Chen A."/>
            <person name="Palaniappan K."/>
            <person name="Goker M."/>
            <person name="Spring S."/>
            <person name="Land M."/>
            <person name="Hauser L."/>
            <person name="Chang Y.J."/>
            <person name="Jeffries C.C."/>
            <person name="Chain P."/>
            <person name="Bristow J."/>
            <person name="Eisen J.A."/>
            <person name="Markowitz V."/>
            <person name="Hugenholtz P."/>
            <person name="Kyrpides N.C."/>
            <person name="Klenk H.P."/>
            <person name="Lapidus A."/>
        </authorList>
    </citation>
    <scope>NUCLEOTIDE SEQUENCE [LARGE SCALE GENOMIC DNA]</scope>
    <source>
        <strain evidence="5">DSM 10331 / JCM 15462 / NBRC 103882 / ICP</strain>
    </source>
</reference>
<dbReference type="SUPFAM" id="SSF49764">
    <property type="entry name" value="HSP20-like chaperones"/>
    <property type="match status" value="1"/>
</dbReference>
<evidence type="ECO:0000313" key="5">
    <source>
        <dbReference type="Proteomes" id="UP000000771"/>
    </source>
</evidence>
<comment type="similarity">
    <text evidence="1 2">Belongs to the small heat shock protein (HSP20) family.</text>
</comment>
<dbReference type="InterPro" id="IPR002068">
    <property type="entry name" value="A-crystallin/Hsp20_dom"/>
</dbReference>
<dbReference type="Gene3D" id="2.60.40.790">
    <property type="match status" value="1"/>
</dbReference>
<keyword evidence="4" id="KW-0346">Stress response</keyword>
<evidence type="ECO:0000259" key="3">
    <source>
        <dbReference type="PROSITE" id="PS01031"/>
    </source>
</evidence>
<dbReference type="RefSeq" id="WP_015799131.1">
    <property type="nucleotide sequence ID" value="NC_013124.1"/>
</dbReference>
<feature type="domain" description="SHSP" evidence="3">
    <location>
        <begin position="21"/>
        <end position="132"/>
    </location>
</feature>
<dbReference type="EMBL" id="CP001631">
    <property type="protein sequence ID" value="ACU54652.1"/>
    <property type="molecule type" value="Genomic_DNA"/>
</dbReference>
<accession>C7M0Z4</accession>
<sequence length="143" mass="15943">MVLFRTDPFRELMSMVQGVTTEGYSVFTPVDAYREDDHYVVEFDLPGVDPESIDLTVERNVLTVKAARAVRRADAKDVVVAERFAGTFQRSIYLGSELDPSRVSATYQDGVLRVTVPLAETARPRRIQIERGASAHALTSHEA</sequence>